<dbReference type="InterPro" id="IPR020846">
    <property type="entry name" value="MFS_dom"/>
</dbReference>
<evidence type="ECO:0000313" key="10">
    <source>
        <dbReference type="EMBL" id="MBC8530082.1"/>
    </source>
</evidence>
<organism evidence="10 11">
    <name type="scientific">Luoshenia tenuis</name>
    <dbReference type="NCBI Taxonomy" id="2763654"/>
    <lineage>
        <taxon>Bacteria</taxon>
        <taxon>Bacillati</taxon>
        <taxon>Bacillota</taxon>
        <taxon>Clostridia</taxon>
        <taxon>Christensenellales</taxon>
        <taxon>Christensenellaceae</taxon>
        <taxon>Luoshenia</taxon>
    </lineage>
</organism>
<keyword evidence="2" id="KW-0813">Transport</keyword>
<dbReference type="Pfam" id="PF12832">
    <property type="entry name" value="MFS_1_like"/>
    <property type="match status" value="1"/>
</dbReference>
<dbReference type="GO" id="GO:0022857">
    <property type="term" value="F:transmembrane transporter activity"/>
    <property type="evidence" value="ECO:0007669"/>
    <property type="project" value="InterPro"/>
</dbReference>
<comment type="caution">
    <text evidence="10">The sequence shown here is derived from an EMBL/GenBank/DDBJ whole genome shotgun (WGS) entry which is preliminary data.</text>
</comment>
<feature type="transmembrane region" description="Helical" evidence="8">
    <location>
        <begin position="316"/>
        <end position="340"/>
    </location>
</feature>
<evidence type="ECO:0000256" key="6">
    <source>
        <dbReference type="ARBA" id="ARBA00022989"/>
    </source>
</evidence>
<comment type="subcellular location">
    <subcellularLocation>
        <location evidence="1">Cell inner membrane</location>
        <topology evidence="1">Multi-pass membrane protein</topology>
    </subcellularLocation>
</comment>
<evidence type="ECO:0000256" key="2">
    <source>
        <dbReference type="ARBA" id="ARBA00022448"/>
    </source>
</evidence>
<evidence type="ECO:0000259" key="9">
    <source>
        <dbReference type="PROSITE" id="PS50850"/>
    </source>
</evidence>
<feature type="transmembrane region" description="Helical" evidence="8">
    <location>
        <begin position="157"/>
        <end position="173"/>
    </location>
</feature>
<evidence type="ECO:0000256" key="3">
    <source>
        <dbReference type="ARBA" id="ARBA00022475"/>
    </source>
</evidence>
<keyword evidence="7 8" id="KW-0472">Membrane</keyword>
<feature type="domain" description="Major facilitator superfamily (MFS) profile" evidence="9">
    <location>
        <begin position="224"/>
        <end position="422"/>
    </location>
</feature>
<feature type="transmembrane region" description="Helical" evidence="8">
    <location>
        <begin position="115"/>
        <end position="136"/>
    </location>
</feature>
<feature type="transmembrane region" description="Helical" evidence="8">
    <location>
        <begin position="379"/>
        <end position="400"/>
    </location>
</feature>
<dbReference type="EMBL" id="JACRSO010000006">
    <property type="protein sequence ID" value="MBC8530082.1"/>
    <property type="molecule type" value="Genomic_DNA"/>
</dbReference>
<feature type="transmembrane region" description="Helical" evidence="8">
    <location>
        <begin position="292"/>
        <end position="310"/>
    </location>
</feature>
<dbReference type="PANTHER" id="PTHR23522:SF10">
    <property type="entry name" value="3-PHENYLPROPIONIC ACID TRANSPORTER-RELATED"/>
    <property type="match status" value="1"/>
</dbReference>
<dbReference type="InterPro" id="IPR036259">
    <property type="entry name" value="MFS_trans_sf"/>
</dbReference>
<evidence type="ECO:0000256" key="1">
    <source>
        <dbReference type="ARBA" id="ARBA00004429"/>
    </source>
</evidence>
<dbReference type="PANTHER" id="PTHR23522">
    <property type="entry name" value="BLL5896 PROTEIN"/>
    <property type="match status" value="1"/>
</dbReference>
<dbReference type="Proteomes" id="UP000654279">
    <property type="component" value="Unassembled WGS sequence"/>
</dbReference>
<proteinExistence type="predicted"/>
<keyword evidence="11" id="KW-1185">Reference proteome</keyword>
<feature type="transmembrane region" description="Helical" evidence="8">
    <location>
        <begin position="352"/>
        <end position="373"/>
    </location>
</feature>
<feature type="transmembrane region" description="Helical" evidence="8">
    <location>
        <begin position="24"/>
        <end position="51"/>
    </location>
</feature>
<evidence type="ECO:0000256" key="8">
    <source>
        <dbReference type="SAM" id="Phobius"/>
    </source>
</evidence>
<feature type="transmembrane region" description="Helical" evidence="8">
    <location>
        <begin position="90"/>
        <end position="109"/>
    </location>
</feature>
<keyword evidence="3" id="KW-1003">Cell membrane</keyword>
<sequence length="422" mass="46626">MDNLTESKVRLDRRGRIIPPHRKLLAYFSSLEFFFWAAMATNSFVVVYLSAKGMSNVGIGIVLALNNLMTIVGQPIWGVVSDKMGSTRKVLIICVAGASLMSVILPLAYGDIPMATVMAVMTFFRMPLTALVDSWVIQTTNESQAQGMRLNYGSIRLWGSIGFAAASFSYYWLINQGGAPYETAFYGFVFFGAVMIVLCLMLKSDKKKASVPLKNLHIGRLFKDYYFITFMLFYMCISMPVNFGASFLPKLVEAVGAHSEEIGMVVAVKALMEVPMLFLSAKLAKRFSLIKIIFTVAALYMIEQFLYFFAQNVFQIILVQCLHGMAFGLYLSCTVSYIFSIVPRELNATGQTLCAAASGVSAMIGSSVSGWIIDLWGIRMLYVFGGVVQLVAVVFFLLSFPIGKMLGLQHPNPATLRRAGEL</sequence>
<gene>
    <name evidence="10" type="ORF">H8699_11635</name>
</gene>
<protein>
    <submittedName>
        <fullName evidence="10">MFS transporter</fullName>
    </submittedName>
</protein>
<reference evidence="10" key="1">
    <citation type="submission" date="2020-08" db="EMBL/GenBank/DDBJ databases">
        <title>Genome public.</title>
        <authorList>
            <person name="Liu C."/>
            <person name="Sun Q."/>
        </authorList>
    </citation>
    <scope>NUCLEOTIDE SEQUENCE</scope>
    <source>
        <strain evidence="10">NSJ-44</strain>
    </source>
</reference>
<feature type="transmembrane region" description="Helical" evidence="8">
    <location>
        <begin position="262"/>
        <end position="280"/>
    </location>
</feature>
<accession>A0A926D2C9</accession>
<dbReference type="AlphaFoldDB" id="A0A926D2C9"/>
<evidence type="ECO:0000313" key="11">
    <source>
        <dbReference type="Proteomes" id="UP000654279"/>
    </source>
</evidence>
<name>A0A926D2C9_9FIRM</name>
<evidence type="ECO:0000256" key="5">
    <source>
        <dbReference type="ARBA" id="ARBA00022692"/>
    </source>
</evidence>
<keyword evidence="4" id="KW-0997">Cell inner membrane</keyword>
<dbReference type="Gene3D" id="1.20.1250.20">
    <property type="entry name" value="MFS general substrate transporter like domains"/>
    <property type="match status" value="2"/>
</dbReference>
<keyword evidence="5 8" id="KW-0812">Transmembrane</keyword>
<dbReference type="PROSITE" id="PS50850">
    <property type="entry name" value="MFS"/>
    <property type="match status" value="1"/>
</dbReference>
<evidence type="ECO:0000256" key="4">
    <source>
        <dbReference type="ARBA" id="ARBA00022519"/>
    </source>
</evidence>
<evidence type="ECO:0000256" key="7">
    <source>
        <dbReference type="ARBA" id="ARBA00023136"/>
    </source>
</evidence>
<feature type="transmembrane region" description="Helical" evidence="8">
    <location>
        <begin position="225"/>
        <end position="242"/>
    </location>
</feature>
<dbReference type="GO" id="GO:0005886">
    <property type="term" value="C:plasma membrane"/>
    <property type="evidence" value="ECO:0007669"/>
    <property type="project" value="UniProtKB-SubCell"/>
</dbReference>
<keyword evidence="6 8" id="KW-1133">Transmembrane helix</keyword>
<dbReference type="InterPro" id="IPR024989">
    <property type="entry name" value="MFS_assoc_dom"/>
</dbReference>
<dbReference type="RefSeq" id="WP_249285836.1">
    <property type="nucleotide sequence ID" value="NZ_JACRSO010000006.1"/>
</dbReference>
<feature type="transmembrane region" description="Helical" evidence="8">
    <location>
        <begin position="185"/>
        <end position="204"/>
    </location>
</feature>
<feature type="transmembrane region" description="Helical" evidence="8">
    <location>
        <begin position="57"/>
        <end position="78"/>
    </location>
</feature>
<dbReference type="SUPFAM" id="SSF103473">
    <property type="entry name" value="MFS general substrate transporter"/>
    <property type="match status" value="1"/>
</dbReference>